<dbReference type="GO" id="GO:0004175">
    <property type="term" value="F:endopeptidase activity"/>
    <property type="evidence" value="ECO:0007669"/>
    <property type="project" value="UniProtKB-ARBA"/>
</dbReference>
<organism evidence="4 5">
    <name type="scientific">Halocatena salina</name>
    <dbReference type="NCBI Taxonomy" id="2934340"/>
    <lineage>
        <taxon>Archaea</taxon>
        <taxon>Methanobacteriati</taxon>
        <taxon>Methanobacteriota</taxon>
        <taxon>Stenosarchaea group</taxon>
        <taxon>Halobacteria</taxon>
        <taxon>Halobacteriales</taxon>
        <taxon>Natronomonadaceae</taxon>
        <taxon>Halocatena</taxon>
    </lineage>
</organism>
<dbReference type="GeneID" id="71928508"/>
<dbReference type="InterPro" id="IPR003675">
    <property type="entry name" value="Rce1/LyrA-like_dom"/>
</dbReference>
<dbReference type="PANTHER" id="PTHR36435">
    <property type="entry name" value="SLR1288 PROTEIN"/>
    <property type="match status" value="1"/>
</dbReference>
<dbReference type="EMBL" id="CP096019">
    <property type="protein sequence ID" value="UPM42409.1"/>
    <property type="molecule type" value="Genomic_DNA"/>
</dbReference>
<name>A0A8U0A0T7_9EURY</name>
<keyword evidence="2" id="KW-0812">Transmembrane</keyword>
<evidence type="ECO:0000256" key="2">
    <source>
        <dbReference type="SAM" id="Phobius"/>
    </source>
</evidence>
<dbReference type="GO" id="GO:0008237">
    <property type="term" value="F:metallopeptidase activity"/>
    <property type="evidence" value="ECO:0007669"/>
    <property type="project" value="UniProtKB-KW"/>
</dbReference>
<protein>
    <submittedName>
        <fullName evidence="4">CPBP family intramembrane metalloprotease</fullName>
    </submittedName>
</protein>
<keyword evidence="4" id="KW-0645">Protease</keyword>
<feature type="transmembrane region" description="Helical" evidence="2">
    <location>
        <begin position="222"/>
        <end position="252"/>
    </location>
</feature>
<keyword evidence="4" id="KW-0378">Hydrolase</keyword>
<keyword evidence="5" id="KW-1185">Reference proteome</keyword>
<feature type="transmembrane region" description="Helical" evidence="2">
    <location>
        <begin position="117"/>
        <end position="144"/>
    </location>
</feature>
<feature type="transmembrane region" description="Helical" evidence="2">
    <location>
        <begin position="182"/>
        <end position="210"/>
    </location>
</feature>
<evidence type="ECO:0000313" key="4">
    <source>
        <dbReference type="EMBL" id="UPM42409.1"/>
    </source>
</evidence>
<evidence type="ECO:0000313" key="5">
    <source>
        <dbReference type="Proteomes" id="UP000831768"/>
    </source>
</evidence>
<feature type="domain" description="CAAX prenyl protease 2/Lysostaphin resistance protein A-like" evidence="3">
    <location>
        <begin position="165"/>
        <end position="255"/>
    </location>
</feature>
<dbReference type="Pfam" id="PF02517">
    <property type="entry name" value="Rce1-like"/>
    <property type="match status" value="1"/>
</dbReference>
<gene>
    <name evidence="4" type="ORF">MW046_10635</name>
</gene>
<feature type="transmembrane region" description="Helical" evidence="2">
    <location>
        <begin position="74"/>
        <end position="97"/>
    </location>
</feature>
<dbReference type="PANTHER" id="PTHR36435:SF1">
    <property type="entry name" value="CAAX AMINO TERMINAL PROTEASE FAMILY PROTEIN"/>
    <property type="match status" value="1"/>
</dbReference>
<reference evidence="4" key="1">
    <citation type="submission" date="2022-04" db="EMBL/GenBank/DDBJ databases">
        <title>Halocatena sp. nov., isolated from a salt lake.</title>
        <authorList>
            <person name="Cui H.-L."/>
        </authorList>
    </citation>
    <scope>NUCLEOTIDE SEQUENCE</scope>
    <source>
        <strain evidence="4">AD-1</strain>
    </source>
</reference>
<dbReference type="GO" id="GO:0080120">
    <property type="term" value="P:CAAX-box protein maturation"/>
    <property type="evidence" value="ECO:0007669"/>
    <property type="project" value="UniProtKB-ARBA"/>
</dbReference>
<dbReference type="KEGG" id="haad:MW046_10635"/>
<proteinExistence type="predicted"/>
<keyword evidence="4" id="KW-0482">Metalloprotease</keyword>
<feature type="region of interest" description="Disordered" evidence="1">
    <location>
        <begin position="35"/>
        <end position="70"/>
    </location>
</feature>
<keyword evidence="2" id="KW-0472">Membrane</keyword>
<dbReference type="InterPro" id="IPR052710">
    <property type="entry name" value="CAAX_protease"/>
</dbReference>
<feature type="transmembrane region" description="Helical" evidence="2">
    <location>
        <begin position="6"/>
        <end position="24"/>
    </location>
</feature>
<evidence type="ECO:0000256" key="1">
    <source>
        <dbReference type="SAM" id="MobiDB-lite"/>
    </source>
</evidence>
<dbReference type="RefSeq" id="WP_247993083.1">
    <property type="nucleotide sequence ID" value="NZ_CP096019.1"/>
</dbReference>
<evidence type="ECO:0000259" key="3">
    <source>
        <dbReference type="Pfam" id="PF02517"/>
    </source>
</evidence>
<sequence>MTDWTAFAGIVGVVLALLLVLARLSQDAVSGFVDDRSPHSDYNAEPTNHSTEQDQDTTPTPERRPSPTERLSPVTVLLNVGLSQGLFGVLLLAGVWFTSVPMAALGVDTADPKSFGGVAFGVGIITGIGLYAINALGAACATALDHEYDHRLREHLTPETTTGWLILLGGVLPIIAGFEELLFRGALIGALSTGFSISPWLLAVGSSIAFAVGHGAQGRIGVLVTGVLGFGLAGIFVLTNSLLVVIIAHYLINALEFLISGMLDIEWG</sequence>
<dbReference type="AlphaFoldDB" id="A0A8U0A0T7"/>
<feature type="transmembrane region" description="Helical" evidence="2">
    <location>
        <begin position="156"/>
        <end position="176"/>
    </location>
</feature>
<accession>A0A8U0A0T7</accession>
<dbReference type="Proteomes" id="UP000831768">
    <property type="component" value="Chromosome"/>
</dbReference>
<keyword evidence="2" id="KW-1133">Transmembrane helix</keyword>